<dbReference type="InterPro" id="IPR009048">
    <property type="entry name" value="A-macroglobulin_rcpt-bd"/>
</dbReference>
<dbReference type="Gene3D" id="2.40.50.120">
    <property type="match status" value="1"/>
</dbReference>
<keyword evidence="5" id="KW-0732">Signal</keyword>
<feature type="chain" id="PRO_5043915789" description="Anaphylatoxin-like domain-containing protein" evidence="5">
    <location>
        <begin position="26"/>
        <end position="1575"/>
    </location>
</feature>
<dbReference type="Gene3D" id="2.60.40.690">
    <property type="entry name" value="Alpha-macroglobulin, receptor-binding domain"/>
    <property type="match status" value="1"/>
</dbReference>
<dbReference type="FunFam" id="2.60.40.1940:FF:000001">
    <property type="entry name" value="Complement component C3"/>
    <property type="match status" value="1"/>
</dbReference>
<evidence type="ECO:0000256" key="1">
    <source>
        <dbReference type="ARBA" id="ARBA00004613"/>
    </source>
</evidence>
<dbReference type="Pfam" id="PF17789">
    <property type="entry name" value="MG4"/>
    <property type="match status" value="1"/>
</dbReference>
<dbReference type="Gene3D" id="2.60.40.1940">
    <property type="match status" value="1"/>
</dbReference>
<dbReference type="InterPro" id="IPR047565">
    <property type="entry name" value="Alpha-macroglob_thiol-ester_cl"/>
</dbReference>
<dbReference type="InterPro" id="IPR041425">
    <property type="entry name" value="C3/4/5_MG1"/>
</dbReference>
<dbReference type="InterPro" id="IPR013783">
    <property type="entry name" value="Ig-like_fold"/>
</dbReference>
<dbReference type="Gene3D" id="2.20.130.20">
    <property type="match status" value="1"/>
</dbReference>
<dbReference type="InterPro" id="IPR001599">
    <property type="entry name" value="Macroglobln_a2"/>
</dbReference>
<keyword evidence="2" id="KW-0964">Secreted</keyword>
<dbReference type="SUPFAM" id="SSF50242">
    <property type="entry name" value="TIMP-like"/>
    <property type="match status" value="1"/>
</dbReference>
<dbReference type="CDD" id="cd02896">
    <property type="entry name" value="complement_C3_C4_C5"/>
    <property type="match status" value="1"/>
</dbReference>
<dbReference type="Pfam" id="PF17791">
    <property type="entry name" value="MG3"/>
    <property type="match status" value="1"/>
</dbReference>
<organism evidence="8 9">
    <name type="scientific">Amphiprion ocellaris</name>
    <name type="common">Clown anemonefish</name>
    <dbReference type="NCBI Taxonomy" id="80972"/>
    <lineage>
        <taxon>Eukaryota</taxon>
        <taxon>Metazoa</taxon>
        <taxon>Chordata</taxon>
        <taxon>Craniata</taxon>
        <taxon>Vertebrata</taxon>
        <taxon>Euteleostomi</taxon>
        <taxon>Actinopterygii</taxon>
        <taxon>Neopterygii</taxon>
        <taxon>Teleostei</taxon>
        <taxon>Neoteleostei</taxon>
        <taxon>Acanthomorphata</taxon>
        <taxon>Ovalentaria</taxon>
        <taxon>Pomacentridae</taxon>
        <taxon>Amphiprion</taxon>
    </lineage>
</organism>
<evidence type="ECO:0000256" key="4">
    <source>
        <dbReference type="ARBA" id="ARBA00023157"/>
    </source>
</evidence>
<dbReference type="InterPro" id="IPR011626">
    <property type="entry name" value="Alpha-macroglobulin_TED"/>
</dbReference>
<name>A0A3Q1CPP2_AMPOC</name>
<dbReference type="Pfam" id="PF07703">
    <property type="entry name" value="A2M_BRD"/>
    <property type="match status" value="1"/>
</dbReference>
<dbReference type="SUPFAM" id="SSF47686">
    <property type="entry name" value="Anaphylotoxins (complement system)"/>
    <property type="match status" value="1"/>
</dbReference>
<dbReference type="Gene3D" id="2.60.120.1540">
    <property type="match status" value="1"/>
</dbReference>
<evidence type="ECO:0000256" key="5">
    <source>
        <dbReference type="SAM" id="SignalP"/>
    </source>
</evidence>
<dbReference type="PANTHER" id="PTHR11412:SF81">
    <property type="entry name" value="COMPLEMENT C3"/>
    <property type="match status" value="1"/>
</dbReference>
<dbReference type="InterPro" id="IPR019742">
    <property type="entry name" value="MacrogloblnA2_CS"/>
</dbReference>
<dbReference type="SMART" id="SM00104">
    <property type="entry name" value="ANATO"/>
    <property type="match status" value="1"/>
</dbReference>
<dbReference type="Pfam" id="PF01821">
    <property type="entry name" value="ANATO"/>
    <property type="match status" value="1"/>
</dbReference>
<comment type="subcellular location">
    <subcellularLocation>
        <location evidence="1">Secreted</location>
    </subcellularLocation>
</comment>
<dbReference type="Pfam" id="PF00207">
    <property type="entry name" value="A2M"/>
    <property type="match status" value="1"/>
</dbReference>
<dbReference type="GO" id="GO:0005615">
    <property type="term" value="C:extracellular space"/>
    <property type="evidence" value="ECO:0007669"/>
    <property type="project" value="InterPro"/>
</dbReference>
<feature type="domain" description="NTR" evidence="7">
    <location>
        <begin position="1434"/>
        <end position="1573"/>
    </location>
</feature>
<dbReference type="Pfam" id="PF01759">
    <property type="entry name" value="NTR"/>
    <property type="match status" value="1"/>
</dbReference>
<dbReference type="Pfam" id="PF21308">
    <property type="entry name" value="C3_CUB2"/>
    <property type="match status" value="1"/>
</dbReference>
<reference evidence="8" key="3">
    <citation type="submission" date="2025-09" db="UniProtKB">
        <authorList>
            <consortium name="Ensembl"/>
        </authorList>
    </citation>
    <scope>IDENTIFICATION</scope>
</reference>
<dbReference type="InterPro" id="IPR036595">
    <property type="entry name" value="A-macroglobulin_rcpt-bd_sf"/>
</dbReference>
<dbReference type="PROSITE" id="PS01178">
    <property type="entry name" value="ANAPHYLATOXIN_2"/>
    <property type="match status" value="1"/>
</dbReference>
<dbReference type="PROSITE" id="PS00477">
    <property type="entry name" value="ALPHA_2_MACROGLOBULIN"/>
    <property type="match status" value="1"/>
</dbReference>
<dbReference type="Pfam" id="PF07678">
    <property type="entry name" value="TED_complement"/>
    <property type="match status" value="1"/>
</dbReference>
<dbReference type="SUPFAM" id="SSF49410">
    <property type="entry name" value="Alpha-macroglobulin receptor domain"/>
    <property type="match status" value="1"/>
</dbReference>
<dbReference type="InterPro" id="IPR008930">
    <property type="entry name" value="Terpenoid_cyclase/PrenylTrfase"/>
</dbReference>
<dbReference type="Proteomes" id="UP001501940">
    <property type="component" value="Chromosome 4"/>
</dbReference>
<dbReference type="InterPro" id="IPR041555">
    <property type="entry name" value="MG3"/>
</dbReference>
<dbReference type="PANTHER" id="PTHR11412">
    <property type="entry name" value="MACROGLOBULIN / COMPLEMENT"/>
    <property type="match status" value="1"/>
</dbReference>
<dbReference type="InterPro" id="IPR000020">
    <property type="entry name" value="Anaphylatoxin/fibulin"/>
</dbReference>
<dbReference type="InterPro" id="IPR050473">
    <property type="entry name" value="A2M/Complement_sys"/>
</dbReference>
<dbReference type="SUPFAM" id="SSF48239">
    <property type="entry name" value="Terpenoid cyclases/Protein prenyltransferases"/>
    <property type="match status" value="1"/>
</dbReference>
<feature type="domain" description="Anaphylatoxin-like" evidence="6">
    <location>
        <begin position="664"/>
        <end position="699"/>
    </location>
</feature>
<dbReference type="InterPro" id="IPR018081">
    <property type="entry name" value="Anaphylatoxin_comp_syst"/>
</dbReference>
<dbReference type="SMART" id="SM00643">
    <property type="entry name" value="C345C"/>
    <property type="match status" value="1"/>
</dbReference>
<dbReference type="FunFam" id="2.60.40.10:FF:000155">
    <property type="entry name" value="complement C3 isoform X1"/>
    <property type="match status" value="1"/>
</dbReference>
<dbReference type="InterPro" id="IPR048848">
    <property type="entry name" value="C3_CUB2"/>
</dbReference>
<dbReference type="Gene3D" id="1.50.10.20">
    <property type="match status" value="1"/>
</dbReference>
<dbReference type="PROSITE" id="PS50189">
    <property type="entry name" value="NTR"/>
    <property type="match status" value="1"/>
</dbReference>
<keyword evidence="9" id="KW-1185">Reference proteome</keyword>
<dbReference type="PROSITE" id="PS01177">
    <property type="entry name" value="ANAPHYLATOXIN_1"/>
    <property type="match status" value="1"/>
</dbReference>
<dbReference type="SMART" id="SM01361">
    <property type="entry name" value="A2M_recep"/>
    <property type="match status" value="1"/>
</dbReference>
<dbReference type="SMART" id="SM01360">
    <property type="entry name" value="A2M"/>
    <property type="match status" value="1"/>
</dbReference>
<dbReference type="InterPro" id="IPR018933">
    <property type="entry name" value="Netrin_module_non-TIMP"/>
</dbReference>
<evidence type="ECO:0000256" key="3">
    <source>
        <dbReference type="ARBA" id="ARBA00022966"/>
    </source>
</evidence>
<dbReference type="Gene3D" id="2.60.40.1930">
    <property type="match status" value="3"/>
</dbReference>
<dbReference type="GeneTree" id="ENSGT00940000154063"/>
<feature type="signal peptide" evidence="5">
    <location>
        <begin position="1"/>
        <end position="25"/>
    </location>
</feature>
<keyword evidence="4" id="KW-1015">Disulfide bond</keyword>
<evidence type="ECO:0000259" key="7">
    <source>
        <dbReference type="PROSITE" id="PS50189"/>
    </source>
</evidence>
<dbReference type="Gene3D" id="6.20.50.160">
    <property type="match status" value="1"/>
</dbReference>
<evidence type="ECO:0000259" key="6">
    <source>
        <dbReference type="PROSITE" id="PS01178"/>
    </source>
</evidence>
<dbReference type="Gene3D" id="2.60.40.10">
    <property type="entry name" value="Immunoglobulins"/>
    <property type="match status" value="2"/>
</dbReference>
<dbReference type="SMART" id="SM01359">
    <property type="entry name" value="A2M_N_2"/>
    <property type="match status" value="1"/>
</dbReference>
<dbReference type="Pfam" id="PF07677">
    <property type="entry name" value="A2M_recep"/>
    <property type="match status" value="1"/>
</dbReference>
<dbReference type="Gene3D" id="1.20.91.20">
    <property type="entry name" value="Anaphylotoxins (complement system)"/>
    <property type="match status" value="1"/>
</dbReference>
<dbReference type="CDD" id="cd00017">
    <property type="entry name" value="ANATO"/>
    <property type="match status" value="1"/>
</dbReference>
<evidence type="ECO:0008006" key="10">
    <source>
        <dbReference type="Google" id="ProtNLM"/>
    </source>
</evidence>
<reference evidence="8" key="2">
    <citation type="submission" date="2025-08" db="UniProtKB">
        <authorList>
            <consortium name="Ensembl"/>
        </authorList>
    </citation>
    <scope>IDENTIFICATION</scope>
</reference>
<dbReference type="Pfam" id="PF17790">
    <property type="entry name" value="MG1"/>
    <property type="match status" value="1"/>
</dbReference>
<dbReference type="InterPro" id="IPR040839">
    <property type="entry name" value="MG4"/>
</dbReference>
<evidence type="ECO:0000313" key="8">
    <source>
        <dbReference type="Ensembl" id="ENSAOCP00000029050.2"/>
    </source>
</evidence>
<reference evidence="8 9" key="1">
    <citation type="submission" date="2022-01" db="EMBL/GenBank/DDBJ databases">
        <title>A chromosome-scale genome assembly of the false clownfish, Amphiprion ocellaris.</title>
        <authorList>
            <person name="Ryu T."/>
        </authorList>
    </citation>
    <scope>NUCLEOTIDE SEQUENCE [LARGE SCALE GENOMIC DNA]</scope>
</reference>
<protein>
    <recommendedName>
        <fullName evidence="10">Anaphylatoxin-like domain-containing protein</fullName>
    </recommendedName>
</protein>
<keyword evidence="3" id="KW-0882">Thioester bond</keyword>
<proteinExistence type="predicted"/>
<dbReference type="InterPro" id="IPR001134">
    <property type="entry name" value="Netrin_domain"/>
</dbReference>
<dbReference type="SMART" id="SM01419">
    <property type="entry name" value="Thiol-ester_cl"/>
    <property type="match status" value="1"/>
</dbReference>
<dbReference type="Ensembl" id="ENSAOCT00000031439.2">
    <property type="protein sequence ID" value="ENSAOCP00000029050.2"/>
    <property type="gene ID" value="ENSAOCG00000020224.2"/>
</dbReference>
<evidence type="ECO:0000256" key="2">
    <source>
        <dbReference type="ARBA" id="ARBA00022525"/>
    </source>
</evidence>
<accession>A0A3Q1CPP2</accession>
<sequence>MCDTQLWLLCGSFILSPLLCRKVMSAPNLLRVGTPENIFVECQDCTNENDFMVDINVMNYPTKSKRLVTTSVNLTSTNKYQGFGQIMVYRHFKRDPNMRQYVYLQAHFPDVKLEKVVLVTFHSGYIFIQTDKILYTPSSKGEFSNSSLMRNRTYTLTPEGIILSRDPVFLKSGIYSGDFQLGEIVSIGLWKVVARFHTKPQTNFSAEFEVKDYVLPSFEVKLMHQSPFFYVSSPELTVNIKATYLFGEEVDGSAYGVFGVKHQGQKRSFPSSLQRVLIENGEGKVTLKKEHITQIFENILDLVGSSIYVAVSVLTGSGSEMAEAELQNIQIVTSPYTVHFKKTPRYFKPGLSFDVVIGVMNPDDTPARGVLVVVEPGEVEGITGANGMARLTVNTVENSQALVITVKTKDPRISPERQASANMTALPYSSNSNNYIHIGIDATEVSPGENLKMNLNFNKQSNEQTDITYLILSRGQLVSYGRYKARGQLLISVMVTISKEMLPSFRIIAYYHPSDTEVVSDSVWVDVKESCMGLLKLEPSKPAASYMPRKMFQLKVTGDPEAIVGLVAVDKGVYTLNNKHRLTQKKIWAMVDKSDTGCTPGGGKDSMSVFSDAGLLFETNLGSGTPYRQELNCPAPSRKKRDAALMNITTSLLSQYDEELQRDCCLDGMRETPVSYSCERRSEYILDGAACAMAFLNCCREMERIRGEKREGSLQLARSEEDDTSYMDSSNIVSRTNFPESWLWSDIKLPKTVPLQDSITTWQFTGISLSRSYGICVADPLEIIVRKDFFVELKLPFAAVRGEQLEIKAVIHNYSPNLLTVRVELKEEADLCSAASRRGKYEEEVEVEAGSARAVPFVIIPTKEGKHKIDVKAAIRDSNISDGIMKMLRVVVRETHYLISLFLMSLEIINSKIPQRDFVPNAPTSTQITLTGESIITSNAITGESMGALIYTPSGCGEENMMHMTHTVIATMYLDKTNQWEPVGIDRRGEALQHISTGYQNQLAYRKQDGSFSRDHDNESSTWLTAYVVKVLTMASSLVAVKSEVICDAVKFLIVNTQQPNGVFREVGGIYHREMTGNVYGTDSDASMTAFCVIAMQESRTTCAATVNRLSASIDKAATYLRKRQHSLMNPYAVAITSYALANENKLNHEILYKYSSPDFSHWPTPTGRQHTLEATAYALLALVKVKVSTAFLLYLCVCQTLISPQSTMAVYQAVTEYWFSDKESDYFLNVDILLPGRTRPDKYNFNWENHYINDINQDVKVTATGKGEATLTMVSLYYALPTERDSDCQKFNLSVQLVPGNLIPYLYKDKKRDATMTVLDIGFLTGFVVNTKDLNLLSKGRARTIAKYRMDSVQSERGSLIIYLDKVSHTRPEEIIFRIHQKLKVGVLQPAAVSVYEYTSKANCMKFYHPERRAGELLRLCRNDECTCAEENCSMQKKGKVDNSERAEKICETTKASRIDFGKGLCVFLCKRGIDIVIKGSNDVGPQGKLRPFLSYRHCRAALDLWRGKTYLIMGTAQDIYKDEQSRSYQYVLGERTWIEYWPREAECKTPMYNSTCSGMEEMVQQYTVQGCLH</sequence>
<evidence type="ECO:0000313" key="9">
    <source>
        <dbReference type="Proteomes" id="UP001501940"/>
    </source>
</evidence>
<dbReference type="InterPro" id="IPR008993">
    <property type="entry name" value="TIMP-like_OB-fold"/>
</dbReference>
<dbReference type="GO" id="GO:0004866">
    <property type="term" value="F:endopeptidase inhibitor activity"/>
    <property type="evidence" value="ECO:0007669"/>
    <property type="project" value="InterPro"/>
</dbReference>
<dbReference type="InterPro" id="IPR011625">
    <property type="entry name" value="A2M_N_BRD"/>
</dbReference>